<reference evidence="1 2" key="1">
    <citation type="submission" date="2017-03" db="EMBL/GenBank/DDBJ databases">
        <authorList>
            <person name="Afonso C.L."/>
            <person name="Miller P.J."/>
            <person name="Scott M.A."/>
            <person name="Spackman E."/>
            <person name="Goraichik I."/>
            <person name="Dimitrov K.M."/>
            <person name="Suarez D.L."/>
            <person name="Swayne D.E."/>
        </authorList>
    </citation>
    <scope>NUCLEOTIDE SEQUENCE [LARGE SCALE GENOMIC DNA]</scope>
    <source>
        <strain evidence="1 2">CECT 7639</strain>
    </source>
</reference>
<dbReference type="Proteomes" id="UP000193077">
    <property type="component" value="Unassembled WGS sequence"/>
</dbReference>
<evidence type="ECO:0000313" key="1">
    <source>
        <dbReference type="EMBL" id="SLN49276.1"/>
    </source>
</evidence>
<protein>
    <submittedName>
        <fullName evidence="1">Uncharacterized protein</fullName>
    </submittedName>
</protein>
<accession>A0A1Y5SVH4</accession>
<proteinExistence type="predicted"/>
<dbReference type="EMBL" id="FWFO01000001">
    <property type="protein sequence ID" value="SLN49276.1"/>
    <property type="molecule type" value="Genomic_DNA"/>
</dbReference>
<dbReference type="AlphaFoldDB" id="A0A1Y5SVH4"/>
<organism evidence="1 2">
    <name type="scientific">Falsiruegeria litorea R37</name>
    <dbReference type="NCBI Taxonomy" id="1200284"/>
    <lineage>
        <taxon>Bacteria</taxon>
        <taxon>Pseudomonadati</taxon>
        <taxon>Pseudomonadota</taxon>
        <taxon>Alphaproteobacteria</taxon>
        <taxon>Rhodobacterales</taxon>
        <taxon>Roseobacteraceae</taxon>
        <taxon>Falsiruegeria</taxon>
    </lineage>
</organism>
<sequence length="241" mass="27196">MRAARKTSSWFCAVLFGFLVTESAAQEDIRIPVCKDGQLYSLPQYGQLYSKGLHIRLGTGEDSDKTPYIWKVGQPPLNLRKFTYNSFGGSRSSRTPPVMELLLGRKSMFAVSQLSIASRLEALDWYLPPDERATQSTMTRHNYGARTDYEIDIRFFEQIVFVTCRQGLPVYSSDPQSYNCGLRGRLPDGTALSVYFDTGKDLEGHWPPVSKLNELWPAAIDELEQAIQNLLPPGKEETICN</sequence>
<gene>
    <name evidence="1" type="ORF">TRL7639_02727</name>
</gene>
<evidence type="ECO:0000313" key="2">
    <source>
        <dbReference type="Proteomes" id="UP000193077"/>
    </source>
</evidence>
<name>A0A1Y5SVH4_9RHOB</name>
<keyword evidence="2" id="KW-1185">Reference proteome</keyword>